<feature type="region of interest" description="Disordered" evidence="1">
    <location>
        <begin position="1"/>
        <end position="48"/>
    </location>
</feature>
<feature type="compositionally biased region" description="Basic and acidic residues" evidence="1">
    <location>
        <begin position="14"/>
        <end position="42"/>
    </location>
</feature>
<feature type="compositionally biased region" description="Basic residues" evidence="1">
    <location>
        <begin position="1"/>
        <end position="13"/>
    </location>
</feature>
<accession>A0ABQ2K7C1</accession>
<organism evidence="2 3">
    <name type="scientific">Nocardia rhizosphaerihabitans</name>
    <dbReference type="NCBI Taxonomy" id="1691570"/>
    <lineage>
        <taxon>Bacteria</taxon>
        <taxon>Bacillati</taxon>
        <taxon>Actinomycetota</taxon>
        <taxon>Actinomycetes</taxon>
        <taxon>Mycobacteriales</taxon>
        <taxon>Nocardiaceae</taxon>
        <taxon>Nocardia</taxon>
    </lineage>
</organism>
<evidence type="ECO:0000256" key="1">
    <source>
        <dbReference type="SAM" id="MobiDB-lite"/>
    </source>
</evidence>
<dbReference type="Proteomes" id="UP000658127">
    <property type="component" value="Unassembled WGS sequence"/>
</dbReference>
<dbReference type="EMBL" id="BMNE01000001">
    <property type="protein sequence ID" value="GGN69841.1"/>
    <property type="molecule type" value="Genomic_DNA"/>
</dbReference>
<gene>
    <name evidence="2" type="ORF">GCM10011610_08500</name>
</gene>
<protein>
    <recommendedName>
        <fullName evidence="4">Transposase</fullName>
    </recommendedName>
</protein>
<evidence type="ECO:0000313" key="2">
    <source>
        <dbReference type="EMBL" id="GGN69841.1"/>
    </source>
</evidence>
<evidence type="ECO:0000313" key="3">
    <source>
        <dbReference type="Proteomes" id="UP000658127"/>
    </source>
</evidence>
<reference evidence="3" key="1">
    <citation type="journal article" date="2019" name="Int. J. Syst. Evol. Microbiol.">
        <title>The Global Catalogue of Microorganisms (GCM) 10K type strain sequencing project: providing services to taxonomists for standard genome sequencing and annotation.</title>
        <authorList>
            <consortium name="The Broad Institute Genomics Platform"/>
            <consortium name="The Broad Institute Genome Sequencing Center for Infectious Disease"/>
            <person name="Wu L."/>
            <person name="Ma J."/>
        </authorList>
    </citation>
    <scope>NUCLEOTIDE SEQUENCE [LARGE SCALE GENOMIC DNA]</scope>
    <source>
        <strain evidence="3">CGMCC 4.7329</strain>
    </source>
</reference>
<name>A0ABQ2K7C1_9NOCA</name>
<sequence>MLIAVHPKRTPHRFRSEVAAERAARETRPPRRTDRRKSDEPAMGRTTEAIVARCAPHECRECALRNAARTLPRVAARLRLHRAHTVYRLSS</sequence>
<keyword evidence="3" id="KW-1185">Reference proteome</keyword>
<evidence type="ECO:0008006" key="4">
    <source>
        <dbReference type="Google" id="ProtNLM"/>
    </source>
</evidence>
<comment type="caution">
    <text evidence="2">The sequence shown here is derived from an EMBL/GenBank/DDBJ whole genome shotgun (WGS) entry which is preliminary data.</text>
</comment>
<proteinExistence type="predicted"/>